<name>A0A016QNU2_9DEIO</name>
<dbReference type="Pfam" id="PF03060">
    <property type="entry name" value="NMO"/>
    <property type="match status" value="1"/>
</dbReference>
<dbReference type="GO" id="GO:0051213">
    <property type="term" value="F:dioxygenase activity"/>
    <property type="evidence" value="ECO:0007669"/>
    <property type="project" value="UniProtKB-KW"/>
</dbReference>
<dbReference type="AlphaFoldDB" id="A0A016QNU2"/>
<dbReference type="OrthoDB" id="9778912at2"/>
<comment type="catalytic activity">
    <reaction evidence="9">
        <text>3 propionate 3-nitronate + 3 O2 + H2O = 3 3-oxopropanoate + 2 nitrate + nitrite + H2O2 + 3 H(+)</text>
        <dbReference type="Rhea" id="RHEA:57332"/>
        <dbReference type="ChEBI" id="CHEBI:15377"/>
        <dbReference type="ChEBI" id="CHEBI:15378"/>
        <dbReference type="ChEBI" id="CHEBI:15379"/>
        <dbReference type="ChEBI" id="CHEBI:16240"/>
        <dbReference type="ChEBI" id="CHEBI:16301"/>
        <dbReference type="ChEBI" id="CHEBI:17632"/>
        <dbReference type="ChEBI" id="CHEBI:33190"/>
        <dbReference type="ChEBI" id="CHEBI:136067"/>
    </reaction>
</comment>
<keyword evidence="7" id="KW-0503">Monooxygenase</keyword>
<evidence type="ECO:0000256" key="2">
    <source>
        <dbReference type="ARBA" id="ARBA00009881"/>
    </source>
</evidence>
<dbReference type="CDD" id="cd04730">
    <property type="entry name" value="NPD_like"/>
    <property type="match status" value="1"/>
</dbReference>
<protein>
    <recommendedName>
        <fullName evidence="8">Propionate 3-nitronate monooxygenase</fullName>
    </recommendedName>
</protein>
<dbReference type="InterPro" id="IPR013785">
    <property type="entry name" value="Aldolase_TIM"/>
</dbReference>
<proteinExistence type="inferred from homology"/>
<evidence type="ECO:0000256" key="7">
    <source>
        <dbReference type="ARBA" id="ARBA00023033"/>
    </source>
</evidence>
<keyword evidence="10" id="KW-0223">Dioxygenase</keyword>
<evidence type="ECO:0000256" key="6">
    <source>
        <dbReference type="ARBA" id="ARBA00023002"/>
    </source>
</evidence>
<comment type="caution">
    <text evidence="10">The sequence shown here is derived from an EMBL/GenBank/DDBJ whole genome shotgun (WGS) entry which is preliminary data.</text>
</comment>
<evidence type="ECO:0000313" key="11">
    <source>
        <dbReference type="Proteomes" id="UP000020492"/>
    </source>
</evidence>
<accession>A0A016QNU2</accession>
<keyword evidence="5" id="KW-0288">FMN</keyword>
<dbReference type="GO" id="GO:0018580">
    <property type="term" value="F:nitronate monooxygenase activity"/>
    <property type="evidence" value="ECO:0007669"/>
    <property type="project" value="InterPro"/>
</dbReference>
<keyword evidence="4" id="KW-0285">Flavoprotein</keyword>
<dbReference type="STRING" id="1476583.DEIPH_ctg041orf0043"/>
<dbReference type="PATRIC" id="fig|1476583.3.peg.2542"/>
<organism evidence="10 11">
    <name type="scientific">Deinococcus phoenicis</name>
    <dbReference type="NCBI Taxonomy" id="1476583"/>
    <lineage>
        <taxon>Bacteria</taxon>
        <taxon>Thermotogati</taxon>
        <taxon>Deinococcota</taxon>
        <taxon>Deinococci</taxon>
        <taxon>Deinococcales</taxon>
        <taxon>Deinococcaceae</taxon>
        <taxon>Deinococcus</taxon>
    </lineage>
</organism>
<gene>
    <name evidence="10" type="ORF">DEIPH_ctg041orf0043</name>
</gene>
<evidence type="ECO:0000256" key="1">
    <source>
        <dbReference type="ARBA" id="ARBA00001917"/>
    </source>
</evidence>
<dbReference type="eggNOG" id="COG2070">
    <property type="taxonomic scope" value="Bacteria"/>
</dbReference>
<comment type="similarity">
    <text evidence="2">Belongs to the nitronate monooxygenase family. NMO class I subfamily.</text>
</comment>
<dbReference type="EMBL" id="JHAC01000039">
    <property type="protein sequence ID" value="EYB67439.1"/>
    <property type="molecule type" value="Genomic_DNA"/>
</dbReference>
<reference evidence="10 11" key="1">
    <citation type="submission" date="2014-03" db="EMBL/GenBank/DDBJ databases">
        <title>Draft genome sequence of Deinococcus phoenicis 1P10ME.</title>
        <authorList>
            <person name="Stepanov V.G."/>
            <person name="Vaishampayan P."/>
            <person name="Venkateswaran K."/>
            <person name="Fox G.E."/>
        </authorList>
    </citation>
    <scope>NUCLEOTIDE SEQUENCE [LARGE SCALE GENOMIC DNA]</scope>
    <source>
        <strain evidence="10 11">1P10ME</strain>
    </source>
</reference>
<dbReference type="RefSeq" id="WP_034358617.1">
    <property type="nucleotide sequence ID" value="NZ_JHAC01000039.1"/>
</dbReference>
<dbReference type="InterPro" id="IPR004136">
    <property type="entry name" value="NMO"/>
</dbReference>
<dbReference type="PANTHER" id="PTHR42747:SF3">
    <property type="entry name" value="NITRONATE MONOOXYGENASE-RELATED"/>
    <property type="match status" value="1"/>
</dbReference>
<dbReference type="GO" id="GO:0009636">
    <property type="term" value="P:response to toxic substance"/>
    <property type="evidence" value="ECO:0007669"/>
    <property type="project" value="UniProtKB-KW"/>
</dbReference>
<evidence type="ECO:0000256" key="3">
    <source>
        <dbReference type="ARBA" id="ARBA00022575"/>
    </source>
</evidence>
<evidence type="ECO:0000313" key="10">
    <source>
        <dbReference type="EMBL" id="EYB67439.1"/>
    </source>
</evidence>
<sequence length="342" mass="34580">MNPLMQRLGLRVPVVQAPMAGGPTTPELVAAVSRAGGLGSLGAAYLSPAQLREAGAAVRALTARPFALNLFVPAPLPGVTAAEVAAAVADLAPLHAELELPPPALLERVREDFGAQFTAALAVLSVGQPAVFSFAFGRLGRPEVAALQAAGTLVIGTATGVEEARALAADGVDAVVAQGGAAGGHRGGWAHDERADTLALTRAVVETVGLPVIAAGGLMDAADVRAALAAGASLAQCGTAFLRATEAGTSAPYRAALAAAQPSQTTLTRAFSGRPARGLTNRVTAEVRHPLPYPLQNALTRPLRAAATPAGRAEFLSLWAGEGVHRGREGTAAEILGELWPK</sequence>
<comment type="cofactor">
    <cofactor evidence="1">
        <name>FMN</name>
        <dbReference type="ChEBI" id="CHEBI:58210"/>
    </cofactor>
</comment>
<dbReference type="SUPFAM" id="SSF51412">
    <property type="entry name" value="Inosine monophosphate dehydrogenase (IMPDH)"/>
    <property type="match status" value="1"/>
</dbReference>
<evidence type="ECO:0000256" key="9">
    <source>
        <dbReference type="ARBA" id="ARBA00049401"/>
    </source>
</evidence>
<keyword evidence="11" id="KW-1185">Reference proteome</keyword>
<evidence type="ECO:0000256" key="5">
    <source>
        <dbReference type="ARBA" id="ARBA00022643"/>
    </source>
</evidence>
<dbReference type="PANTHER" id="PTHR42747">
    <property type="entry name" value="NITRONATE MONOOXYGENASE-RELATED"/>
    <property type="match status" value="1"/>
</dbReference>
<dbReference type="Proteomes" id="UP000020492">
    <property type="component" value="Unassembled WGS sequence"/>
</dbReference>
<evidence type="ECO:0000256" key="4">
    <source>
        <dbReference type="ARBA" id="ARBA00022630"/>
    </source>
</evidence>
<keyword evidence="6" id="KW-0560">Oxidoreductase</keyword>
<dbReference type="Gene3D" id="3.20.20.70">
    <property type="entry name" value="Aldolase class I"/>
    <property type="match status" value="1"/>
</dbReference>
<keyword evidence="3" id="KW-0216">Detoxification</keyword>
<evidence type="ECO:0000256" key="8">
    <source>
        <dbReference type="ARBA" id="ARBA00031155"/>
    </source>
</evidence>